<accession>J9FE22</accession>
<dbReference type="AlphaFoldDB" id="J9FE22"/>
<name>J9FE22_9ZZZZ</name>
<feature type="region of interest" description="Disordered" evidence="1">
    <location>
        <begin position="1"/>
        <end position="46"/>
    </location>
</feature>
<feature type="compositionally biased region" description="Polar residues" evidence="1">
    <location>
        <begin position="23"/>
        <end position="46"/>
    </location>
</feature>
<evidence type="ECO:0000313" key="2">
    <source>
        <dbReference type="EMBL" id="EJW92658.1"/>
    </source>
</evidence>
<reference evidence="2" key="1">
    <citation type="journal article" date="2012" name="PLoS ONE">
        <title>Gene sets for utilization of primary and secondary nutrition supplies in the distal gut of endangered iberian lynx.</title>
        <authorList>
            <person name="Alcaide M."/>
            <person name="Messina E."/>
            <person name="Richter M."/>
            <person name="Bargiela R."/>
            <person name="Peplies J."/>
            <person name="Huws S.A."/>
            <person name="Newbold C.J."/>
            <person name="Golyshin P.N."/>
            <person name="Simon M.A."/>
            <person name="Lopez G."/>
            <person name="Yakimov M.M."/>
            <person name="Ferrer M."/>
        </authorList>
    </citation>
    <scope>NUCLEOTIDE SEQUENCE</scope>
</reference>
<feature type="compositionally biased region" description="Polar residues" evidence="1">
    <location>
        <begin position="1"/>
        <end position="14"/>
    </location>
</feature>
<organism evidence="2">
    <name type="scientific">gut metagenome</name>
    <dbReference type="NCBI Taxonomy" id="749906"/>
    <lineage>
        <taxon>unclassified sequences</taxon>
        <taxon>metagenomes</taxon>
        <taxon>organismal metagenomes</taxon>
    </lineage>
</organism>
<dbReference type="EMBL" id="AMCI01007411">
    <property type="protein sequence ID" value="EJW92658.1"/>
    <property type="molecule type" value="Genomic_DNA"/>
</dbReference>
<gene>
    <name evidence="2" type="ORF">EVA_19235</name>
</gene>
<protein>
    <submittedName>
        <fullName evidence="2">Uncharacterized protein</fullName>
    </submittedName>
</protein>
<proteinExistence type="predicted"/>
<sequence length="46" mass="5057">MQLVPQHTHTQLPTPQSPLPYNPSKTLILSHSSHSPTPFHNSSTPS</sequence>
<evidence type="ECO:0000256" key="1">
    <source>
        <dbReference type="SAM" id="MobiDB-lite"/>
    </source>
</evidence>
<comment type="caution">
    <text evidence="2">The sequence shown here is derived from an EMBL/GenBank/DDBJ whole genome shotgun (WGS) entry which is preliminary data.</text>
</comment>